<evidence type="ECO:0000313" key="1">
    <source>
        <dbReference type="EMBL" id="PVX52609.1"/>
    </source>
</evidence>
<evidence type="ECO:0008006" key="3">
    <source>
        <dbReference type="Google" id="ProtNLM"/>
    </source>
</evidence>
<dbReference type="EMBL" id="QENZ01000003">
    <property type="protein sequence ID" value="PVX52609.1"/>
    <property type="molecule type" value="Genomic_DNA"/>
</dbReference>
<organism evidence="1 2">
    <name type="scientific">Balneicella halophila</name>
    <dbReference type="NCBI Taxonomy" id="1537566"/>
    <lineage>
        <taxon>Bacteria</taxon>
        <taxon>Pseudomonadati</taxon>
        <taxon>Bacteroidota</taxon>
        <taxon>Bacteroidia</taxon>
        <taxon>Bacteroidales</taxon>
        <taxon>Balneicellaceae</taxon>
        <taxon>Balneicella</taxon>
    </lineage>
</organism>
<dbReference type="OrthoDB" id="980939at2"/>
<dbReference type="AlphaFoldDB" id="A0A7L4USE2"/>
<keyword evidence="2" id="KW-1185">Reference proteome</keyword>
<accession>A0A7L4USE2</accession>
<comment type="caution">
    <text evidence="1">The sequence shown here is derived from an EMBL/GenBank/DDBJ whole genome shotgun (WGS) entry which is preliminary data.</text>
</comment>
<reference evidence="1 2" key="1">
    <citation type="submission" date="2018-05" db="EMBL/GenBank/DDBJ databases">
        <title>Genomic Encyclopedia of Type Strains, Phase IV (KMG-IV): sequencing the most valuable type-strain genomes for metagenomic binning, comparative biology and taxonomic classification.</title>
        <authorList>
            <person name="Goeker M."/>
        </authorList>
    </citation>
    <scope>NUCLEOTIDE SEQUENCE [LARGE SCALE GENOMIC DNA]</scope>
    <source>
        <strain evidence="1 2">DSM 28579</strain>
    </source>
</reference>
<dbReference type="RefSeq" id="WP_116496137.1">
    <property type="nucleotide sequence ID" value="NZ_QENZ01000003.1"/>
</dbReference>
<sequence>MFLFFCLKGYSQSNNEVRIFYGFADNDLMRASLDGDASYDNENCYELGVKYLRELKPQLSLETGVTLSSGTVKITSAYTGTYQLLSAKYEDFKIIAIPVYLNYTFGNYFFCNGGAFLHFQSKDRSFNTQSGIGFGLGIGAKYEINNFSFYINPTFKTHTVIPFQNEQYLQRLIGGSIQFGIGYTF</sequence>
<proteinExistence type="predicted"/>
<protein>
    <recommendedName>
        <fullName evidence="3">Outer membrane protein with beta-barrel domain</fullName>
    </recommendedName>
</protein>
<gene>
    <name evidence="1" type="ORF">C7377_0938</name>
</gene>
<dbReference type="Proteomes" id="UP000251835">
    <property type="component" value="Unassembled WGS sequence"/>
</dbReference>
<name>A0A7L4USE2_BALHA</name>
<evidence type="ECO:0000313" key="2">
    <source>
        <dbReference type="Proteomes" id="UP000251835"/>
    </source>
</evidence>